<proteinExistence type="inferred from homology"/>
<dbReference type="Gene3D" id="3.30.200.20">
    <property type="entry name" value="Phosphorylase Kinase, domain 1"/>
    <property type="match status" value="1"/>
</dbReference>
<dbReference type="EMBL" id="VEPZ02001014">
    <property type="protein sequence ID" value="KAE8701874.1"/>
    <property type="molecule type" value="Genomic_DNA"/>
</dbReference>
<evidence type="ECO:0000256" key="6">
    <source>
        <dbReference type="ARBA" id="ARBA00022840"/>
    </source>
</evidence>
<dbReference type="GO" id="GO:0005524">
    <property type="term" value="F:ATP binding"/>
    <property type="evidence" value="ECO:0007669"/>
    <property type="project" value="UniProtKB-KW"/>
</dbReference>
<feature type="region of interest" description="Disordered" evidence="7">
    <location>
        <begin position="1"/>
        <end position="31"/>
    </location>
</feature>
<evidence type="ECO:0000313" key="10">
    <source>
        <dbReference type="Proteomes" id="UP000436088"/>
    </source>
</evidence>
<dbReference type="Gene3D" id="1.10.510.10">
    <property type="entry name" value="Transferase(Phosphotransferase) domain 1"/>
    <property type="match status" value="1"/>
</dbReference>
<evidence type="ECO:0000256" key="5">
    <source>
        <dbReference type="ARBA" id="ARBA00022777"/>
    </source>
</evidence>
<dbReference type="PANTHER" id="PTHR24056">
    <property type="entry name" value="CELL DIVISION PROTEIN KINASE"/>
    <property type="match status" value="1"/>
</dbReference>
<evidence type="ECO:0000256" key="2">
    <source>
        <dbReference type="ARBA" id="ARBA00022527"/>
    </source>
</evidence>
<keyword evidence="3" id="KW-0808">Transferase</keyword>
<sequence>MDCICNKGAKDESFDDNGNEKDGDFNKGSVQLIAPTPTKNDDLLVDRRYSLRQPSKTGRFSVDIAGYPARPLTELVAARWPSCFLGSSGWKTLICNGILTLIGQGAYSSVYKARDLETGKIVAMLAATPGIKLTEQQLFRGLEHCHSHGVLHRDIKGSNLLIDKNGVLKIADFGLATLFKLDQKQPLTSCVVTLWYRAPKLLLGANRYGVAIDMWSAGCILAELFSGKPILPGRTEVEQMHRIFKLCGSPSEENFPHSALSLVDKLLSLEPDFRGSATSALRSEFFTIEPFPCNPIGSYPPTKEQDAKLRNEEARRKRAEAVKGRGAELVHSPEFIAQGPSKPVTTLKYDHPSASAIGVDPCKVTSQNGLTRSSSMIHPSAPTLPIRKMIEHQTMIKPRSDDLVIVHCMPMFRGHESVRYGYGYVAKKNRTHCSGSLVPPGGNNQDMLKEDERQIQQAVRKGRIEK</sequence>
<evidence type="ECO:0000259" key="8">
    <source>
        <dbReference type="PROSITE" id="PS50011"/>
    </source>
</evidence>
<dbReference type="FunFam" id="1.10.510.10:FF:000624">
    <property type="entry name" value="Mitogen-activated protein kinase"/>
    <property type="match status" value="1"/>
</dbReference>
<name>A0A6A3ABK3_HIBSY</name>
<feature type="compositionally biased region" description="Basic and acidic residues" evidence="7">
    <location>
        <begin position="8"/>
        <end position="25"/>
    </location>
</feature>
<keyword evidence="5 9" id="KW-0418">Kinase</keyword>
<organism evidence="9 10">
    <name type="scientific">Hibiscus syriacus</name>
    <name type="common">Rose of Sharon</name>
    <dbReference type="NCBI Taxonomy" id="106335"/>
    <lineage>
        <taxon>Eukaryota</taxon>
        <taxon>Viridiplantae</taxon>
        <taxon>Streptophyta</taxon>
        <taxon>Embryophyta</taxon>
        <taxon>Tracheophyta</taxon>
        <taxon>Spermatophyta</taxon>
        <taxon>Magnoliopsida</taxon>
        <taxon>eudicotyledons</taxon>
        <taxon>Gunneridae</taxon>
        <taxon>Pentapetalae</taxon>
        <taxon>rosids</taxon>
        <taxon>malvids</taxon>
        <taxon>Malvales</taxon>
        <taxon>Malvaceae</taxon>
        <taxon>Malvoideae</taxon>
        <taxon>Hibiscus</taxon>
    </lineage>
</organism>
<dbReference type="PROSITE" id="PS50011">
    <property type="entry name" value="PROTEIN_KINASE_DOM"/>
    <property type="match status" value="1"/>
</dbReference>
<dbReference type="InterPro" id="IPR011009">
    <property type="entry name" value="Kinase-like_dom_sf"/>
</dbReference>
<dbReference type="Pfam" id="PF00069">
    <property type="entry name" value="Pkinase"/>
    <property type="match status" value="1"/>
</dbReference>
<dbReference type="InterPro" id="IPR008271">
    <property type="entry name" value="Ser/Thr_kinase_AS"/>
</dbReference>
<dbReference type="InterPro" id="IPR050108">
    <property type="entry name" value="CDK"/>
</dbReference>
<comment type="similarity">
    <text evidence="1">Belongs to the protein kinase superfamily. CMGC Ser/Thr protein kinase family. CDC2/CDKX subfamily.</text>
</comment>
<keyword evidence="4" id="KW-0547">Nucleotide-binding</keyword>
<dbReference type="SUPFAM" id="SSF56112">
    <property type="entry name" value="Protein kinase-like (PK-like)"/>
    <property type="match status" value="1"/>
</dbReference>
<dbReference type="GO" id="GO:0032968">
    <property type="term" value="P:positive regulation of transcription elongation by RNA polymerase II"/>
    <property type="evidence" value="ECO:0007669"/>
    <property type="project" value="TreeGrafter"/>
</dbReference>
<gene>
    <name evidence="9" type="ORF">F3Y22_tig00110505pilonHSYRG00457</name>
</gene>
<dbReference type="GO" id="GO:0005634">
    <property type="term" value="C:nucleus"/>
    <property type="evidence" value="ECO:0007669"/>
    <property type="project" value="TreeGrafter"/>
</dbReference>
<reference evidence="9" key="1">
    <citation type="submission" date="2019-09" db="EMBL/GenBank/DDBJ databases">
        <title>Draft genome information of white flower Hibiscus syriacus.</title>
        <authorList>
            <person name="Kim Y.-M."/>
        </authorList>
    </citation>
    <scope>NUCLEOTIDE SEQUENCE [LARGE SCALE GENOMIC DNA]</scope>
    <source>
        <strain evidence="9">YM2019G1</strain>
    </source>
</reference>
<evidence type="ECO:0000256" key="7">
    <source>
        <dbReference type="SAM" id="MobiDB-lite"/>
    </source>
</evidence>
<dbReference type="SMART" id="SM00220">
    <property type="entry name" value="S_TKc"/>
    <property type="match status" value="1"/>
</dbReference>
<keyword evidence="10" id="KW-1185">Reference proteome</keyword>
<protein>
    <submittedName>
        <fullName evidence="9">Serine/threonine-protein kinase</fullName>
    </submittedName>
</protein>
<dbReference type="GO" id="GO:0008353">
    <property type="term" value="F:RNA polymerase II CTD heptapeptide repeat kinase activity"/>
    <property type="evidence" value="ECO:0007669"/>
    <property type="project" value="TreeGrafter"/>
</dbReference>
<keyword evidence="6" id="KW-0067">ATP-binding</keyword>
<accession>A0A6A3ABK3</accession>
<dbReference type="InterPro" id="IPR000719">
    <property type="entry name" value="Prot_kinase_dom"/>
</dbReference>
<evidence type="ECO:0000256" key="1">
    <source>
        <dbReference type="ARBA" id="ARBA00006485"/>
    </source>
</evidence>
<evidence type="ECO:0000313" key="9">
    <source>
        <dbReference type="EMBL" id="KAE8701874.1"/>
    </source>
</evidence>
<dbReference type="GO" id="GO:0000307">
    <property type="term" value="C:cyclin-dependent protein kinase holoenzyme complex"/>
    <property type="evidence" value="ECO:0007669"/>
    <property type="project" value="TreeGrafter"/>
</dbReference>
<dbReference type="Proteomes" id="UP000436088">
    <property type="component" value="Unassembled WGS sequence"/>
</dbReference>
<comment type="caution">
    <text evidence="9">The sequence shown here is derived from an EMBL/GenBank/DDBJ whole genome shotgun (WGS) entry which is preliminary data.</text>
</comment>
<dbReference type="PROSITE" id="PS00108">
    <property type="entry name" value="PROTEIN_KINASE_ST"/>
    <property type="match status" value="1"/>
</dbReference>
<evidence type="ECO:0000256" key="4">
    <source>
        <dbReference type="ARBA" id="ARBA00022741"/>
    </source>
</evidence>
<feature type="domain" description="Protein kinase" evidence="8">
    <location>
        <begin position="1"/>
        <end position="286"/>
    </location>
</feature>
<dbReference type="AlphaFoldDB" id="A0A6A3ABK3"/>
<dbReference type="PANTHER" id="PTHR24056:SF384">
    <property type="entry name" value="PROTEIN KINASE SUPERFAMILY PROTEIN"/>
    <property type="match status" value="1"/>
</dbReference>
<evidence type="ECO:0000256" key="3">
    <source>
        <dbReference type="ARBA" id="ARBA00022679"/>
    </source>
</evidence>
<keyword evidence="2" id="KW-0723">Serine/threonine-protein kinase</keyword>